<sequence length="537" mass="62010">MCTVSWCLQQDRMQILFNRDERKSRVVAVWPEHYQQAGVEAIMPIDPEGEGSWLAANDRGMVFCLLNDYVSTYQPTEAIRRSRGHLLRTLAHSPEWQELDVILQPESLLCYAPFRLLVFVGLQEPLLWHWDGQTLRQQCAPHSPLSSSSRWPMLIPELRARYWQRMMAVEPSAENQLLLHQQAKPLHASMGIAMQRQQVQTVSITRLQLKPDSICMEYWDGHPTMHQATPDRSLELKLLPRLEQAEDRFDSQLDVRGLMQRFSPAVSHRLRRWQWSLLRWLLAEKPLNQGLQWLNQQPAERFCDIAIQRLGLQPRVVACRWPASASRPVFVCNHPTGGIDGLVLISLLQKRYPDLKVIANEVLMEVHQLTDRIVPVSVFGNARASLPVVQTAFASDAPLLIFPAGRTARVEPNVGLDDGPWAKLAVTLARREQRSMTVLHLQSRNSRWFYLLARLRRRFGITSNLEMLLLVREMLKPATKQPTLYVDVPMHPVELTALADTDRQRISWLKHRCYQLPRVYQEEPDDTVKPSCSRRAN</sequence>
<protein>
    <submittedName>
        <fullName evidence="2">NRDE family protein</fullName>
    </submittedName>
</protein>
<dbReference type="InterPro" id="IPR008551">
    <property type="entry name" value="TANGO2"/>
</dbReference>
<organism evidence="2 3">
    <name type="scientific">Alkalimonas collagenimarina</name>
    <dbReference type="NCBI Taxonomy" id="400390"/>
    <lineage>
        <taxon>Bacteria</taxon>
        <taxon>Pseudomonadati</taxon>
        <taxon>Pseudomonadota</taxon>
        <taxon>Gammaproteobacteria</taxon>
        <taxon>Alkalimonas</taxon>
    </lineage>
</organism>
<dbReference type="Pfam" id="PF05742">
    <property type="entry name" value="TANGO2"/>
    <property type="match status" value="1"/>
</dbReference>
<dbReference type="Pfam" id="PF19576">
    <property type="entry name" value="Acyltransf_2"/>
    <property type="match status" value="1"/>
</dbReference>
<feature type="domain" description="Putative acyltransferase ACT14924-like acyltransferase" evidence="1">
    <location>
        <begin position="263"/>
        <end position="516"/>
    </location>
</feature>
<keyword evidence="3" id="KW-1185">Reference proteome</keyword>
<name>A0ABT9GYK6_9GAMM</name>
<proteinExistence type="predicted"/>
<comment type="caution">
    <text evidence="2">The sequence shown here is derived from an EMBL/GenBank/DDBJ whole genome shotgun (WGS) entry which is preliminary data.</text>
</comment>
<gene>
    <name evidence="2" type="ORF">Q3O60_08095</name>
</gene>
<dbReference type="RefSeq" id="WP_305893410.1">
    <property type="nucleotide sequence ID" value="NZ_JAUZVZ010000009.1"/>
</dbReference>
<evidence type="ECO:0000259" key="1">
    <source>
        <dbReference type="Pfam" id="PF19576"/>
    </source>
</evidence>
<evidence type="ECO:0000313" key="2">
    <source>
        <dbReference type="EMBL" id="MDP4536145.1"/>
    </source>
</evidence>
<evidence type="ECO:0000313" key="3">
    <source>
        <dbReference type="Proteomes" id="UP001231616"/>
    </source>
</evidence>
<accession>A0ABT9GYK6</accession>
<dbReference type="Proteomes" id="UP001231616">
    <property type="component" value="Unassembled WGS sequence"/>
</dbReference>
<reference evidence="2 3" key="1">
    <citation type="submission" date="2023-08" db="EMBL/GenBank/DDBJ databases">
        <authorList>
            <person name="Joshi A."/>
            <person name="Thite S."/>
        </authorList>
    </citation>
    <scope>NUCLEOTIDE SEQUENCE [LARGE SCALE GENOMIC DNA]</scope>
    <source>
        <strain evidence="2 3">AC40</strain>
    </source>
</reference>
<dbReference type="InterPro" id="IPR045746">
    <property type="entry name" value="ACT14924-like_Acyltransf_dom"/>
</dbReference>
<dbReference type="EMBL" id="JAUZVZ010000009">
    <property type="protein sequence ID" value="MDP4536145.1"/>
    <property type="molecule type" value="Genomic_DNA"/>
</dbReference>